<proteinExistence type="predicted"/>
<protein>
    <recommendedName>
        <fullName evidence="3">Glycosyltransferase family 1 protein</fullName>
    </recommendedName>
</protein>
<evidence type="ECO:0000313" key="1">
    <source>
        <dbReference type="EMBL" id="MBB6062106.1"/>
    </source>
</evidence>
<accession>A0A841GEQ4</accession>
<evidence type="ECO:0000313" key="2">
    <source>
        <dbReference type="Proteomes" id="UP000555828"/>
    </source>
</evidence>
<evidence type="ECO:0008006" key="3">
    <source>
        <dbReference type="Google" id="ProtNLM"/>
    </source>
</evidence>
<dbReference type="RefSeq" id="WP_184618828.1">
    <property type="nucleotide sequence ID" value="NZ_JACHEX010000001.1"/>
</dbReference>
<reference evidence="1 2" key="1">
    <citation type="submission" date="2020-08" db="EMBL/GenBank/DDBJ databases">
        <title>Genomic Encyclopedia of Type Strains, Phase IV (KMG-IV): sequencing the most valuable type-strain genomes for metagenomic binning, comparative biology and taxonomic classification.</title>
        <authorList>
            <person name="Goeker M."/>
        </authorList>
    </citation>
    <scope>NUCLEOTIDE SEQUENCE [LARGE SCALE GENOMIC DNA]</scope>
    <source>
        <strain evidence="1 2">DSM 13481</strain>
    </source>
</reference>
<dbReference type="SUPFAM" id="SSF53756">
    <property type="entry name" value="UDP-Glycosyltransferase/glycogen phosphorylase"/>
    <property type="match status" value="1"/>
</dbReference>
<name>A0A841GEQ4_9BACT</name>
<sequence length="461" mass="54187">MISVLHCPVVIANNSVVISKYLQKLGVNSKVISYFKTWLDFKGDINLNLDKYPLPERNKIVKKFFSENIDFFKKFDIIHYHFFDTLTFGTSFGGWNAYPEKNPYWELEYFKNLGKKIVVSSWGSDVRNNSKFVYYQLKFEGEKNLPYPPLNTYNQYFKIWEFSKYSDAIVHGDSEQLKHTPYGIMIPIPFDPESYQITEYNNNFSIIHAPSNKFIKGSKYVLKVFDKLKLKYPKIEFKLITNLKHEEAKKIYSGKGIAIDQINFSIGLFSLESLYFGREVISTVHESEFINGDPKLFAPIHSVFSEKELEEKIEYLINNYSSTINEKRKYVIENFSADKIAKLYKDLYQVLLDNEKIPFIFNQKWLSEFDSVIKNKSFASNYYSKITDILLEKKDYERLDFEISNGINLGDNIELIAKKIFSLRLRNKFEEANKLEKANEKVVNTEKYKTIYSKLSKSLVK</sequence>
<dbReference type="AlphaFoldDB" id="A0A841GEQ4"/>
<dbReference type="EMBL" id="JACHEX010000001">
    <property type="protein sequence ID" value="MBB6062106.1"/>
    <property type="molecule type" value="Genomic_DNA"/>
</dbReference>
<organism evidence="1 2">
    <name type="scientific">Thermosipho japonicus</name>
    <dbReference type="NCBI Taxonomy" id="90323"/>
    <lineage>
        <taxon>Bacteria</taxon>
        <taxon>Thermotogati</taxon>
        <taxon>Thermotogota</taxon>
        <taxon>Thermotogae</taxon>
        <taxon>Thermotogales</taxon>
        <taxon>Fervidobacteriaceae</taxon>
        <taxon>Thermosipho</taxon>
    </lineage>
</organism>
<gene>
    <name evidence="1" type="ORF">HNP65_000528</name>
</gene>
<dbReference type="Proteomes" id="UP000555828">
    <property type="component" value="Unassembled WGS sequence"/>
</dbReference>
<keyword evidence="2" id="KW-1185">Reference proteome</keyword>
<comment type="caution">
    <text evidence="1">The sequence shown here is derived from an EMBL/GenBank/DDBJ whole genome shotgun (WGS) entry which is preliminary data.</text>
</comment>